<dbReference type="InterPro" id="IPR008257">
    <property type="entry name" value="Pept_M19"/>
</dbReference>
<dbReference type="Pfam" id="PF01244">
    <property type="entry name" value="Peptidase_M19"/>
    <property type="match status" value="1"/>
</dbReference>
<reference evidence="1 2" key="1">
    <citation type="submission" date="2022-03" db="EMBL/GenBank/DDBJ databases">
        <title>Chryseobacterium sp. isolated from particulate matters in swine house.</title>
        <authorList>
            <person name="Won M."/>
            <person name="Kim S.-J."/>
            <person name="Kwon S.-W."/>
        </authorList>
    </citation>
    <scope>NUCLEOTIDE SEQUENCE [LARGE SCALE GENOMIC DNA]</scope>
    <source>
        <strain evidence="1 2">SC2-2</strain>
    </source>
</reference>
<dbReference type="PANTHER" id="PTHR10443">
    <property type="entry name" value="MICROSOMAL DIPEPTIDASE"/>
    <property type="match status" value="1"/>
</dbReference>
<dbReference type="EMBL" id="CP094532">
    <property type="protein sequence ID" value="UOE40663.1"/>
    <property type="molecule type" value="Genomic_DNA"/>
</dbReference>
<sequence length="320" mass="36890">MNANIDLHCDLMAYLALPNTSVQDEVRCSLKNILEGNVKMQVMAMYSSTEKGSVEYVKKQLRCYKNLLQTEGIREFFPENFDIKNDGLSIIATVENASGFCEEEMPIETMFENFDTLNSEVKLMYIGLTHHTENRFGGGNFTDIGLKEDGKLLLDYIDGKKIAVDLAHTSDQLAFDILNYIDQRNYRIPVIASHSNMRAVFRHNRNLPDELVSEIVNRCGLIGINFVKYFINPEDAEQIYAHIDYALKMGAENSICFGADFFDDRTHPDQTRYPYFFDEYGTPQSYEKINRKVAQIFSPEFQKKMSYGNVLSYFERLANY</sequence>
<keyword evidence="1" id="KW-0378">Hydrolase</keyword>
<dbReference type="PROSITE" id="PS51365">
    <property type="entry name" value="RENAL_DIPEPTIDASE_2"/>
    <property type="match status" value="1"/>
</dbReference>
<proteinExistence type="predicted"/>
<accession>A0ABY4BSI6</accession>
<dbReference type="SUPFAM" id="SSF51556">
    <property type="entry name" value="Metallo-dependent hydrolases"/>
    <property type="match status" value="1"/>
</dbReference>
<name>A0ABY4BSI6_9FLAO</name>
<dbReference type="Proteomes" id="UP000831460">
    <property type="component" value="Chromosome"/>
</dbReference>
<dbReference type="Gene3D" id="3.20.20.140">
    <property type="entry name" value="Metal-dependent hydrolases"/>
    <property type="match status" value="1"/>
</dbReference>
<evidence type="ECO:0000313" key="1">
    <source>
        <dbReference type="EMBL" id="UOE40663.1"/>
    </source>
</evidence>
<dbReference type="RefSeq" id="WP_243548633.1">
    <property type="nucleotide sequence ID" value="NZ_CP094532.1"/>
</dbReference>
<keyword evidence="1" id="KW-0645">Protease</keyword>
<dbReference type="PANTHER" id="PTHR10443:SF12">
    <property type="entry name" value="DIPEPTIDASE"/>
    <property type="match status" value="1"/>
</dbReference>
<dbReference type="GO" id="GO:0016805">
    <property type="term" value="F:dipeptidase activity"/>
    <property type="evidence" value="ECO:0007669"/>
    <property type="project" value="UniProtKB-KW"/>
</dbReference>
<gene>
    <name evidence="1" type="ORF">MTP09_12255</name>
</gene>
<evidence type="ECO:0000313" key="2">
    <source>
        <dbReference type="Proteomes" id="UP000831460"/>
    </source>
</evidence>
<keyword evidence="1" id="KW-0224">Dipeptidase</keyword>
<dbReference type="InterPro" id="IPR032466">
    <property type="entry name" value="Metal_Hydrolase"/>
</dbReference>
<dbReference type="EC" id="3.4.13.-" evidence="1"/>
<organism evidence="1 2">
    <name type="scientific">Chryseobacterium suipulveris</name>
    <dbReference type="NCBI Taxonomy" id="2929800"/>
    <lineage>
        <taxon>Bacteria</taxon>
        <taxon>Pseudomonadati</taxon>
        <taxon>Bacteroidota</taxon>
        <taxon>Flavobacteriia</taxon>
        <taxon>Flavobacteriales</taxon>
        <taxon>Weeksellaceae</taxon>
        <taxon>Chryseobacterium group</taxon>
        <taxon>Chryseobacterium</taxon>
    </lineage>
</organism>
<keyword evidence="2" id="KW-1185">Reference proteome</keyword>
<protein>
    <submittedName>
        <fullName evidence="1">Membrane dipeptidase</fullName>
        <ecNumber evidence="1">3.4.13.-</ecNumber>
    </submittedName>
</protein>